<organism evidence="4">
    <name type="scientific">Tuwongella immobilis</name>
    <dbReference type="NCBI Taxonomy" id="692036"/>
    <lineage>
        <taxon>Bacteria</taxon>
        <taxon>Pseudomonadati</taxon>
        <taxon>Planctomycetota</taxon>
        <taxon>Planctomycetia</taxon>
        <taxon>Gemmatales</taxon>
        <taxon>Gemmataceae</taxon>
        <taxon>Tuwongella</taxon>
    </lineage>
</organism>
<reference evidence="4" key="1">
    <citation type="submission" date="2019-04" db="EMBL/GenBank/DDBJ databases">
        <authorList>
            <consortium name="Science for Life Laboratories"/>
        </authorList>
    </citation>
    <scope>NUCLEOTIDE SEQUENCE</scope>
    <source>
        <strain evidence="4">MBLW1</strain>
    </source>
</reference>
<sequence length="727" mass="79924">MNRWKLSLLCLGMIGLGSTELSAADGWHLPGWTARAEVRIAADPMNADVDTVGVTLFGMGRGRADGADFRVVDSAGKPLPFQLAFHDAARYSILLFQARKTAGNCFVYFGNSSATKPPEMVLVNPKPGSGAPTGGWIPKAGLVLTTWERPRAKSLALETNPETVGELVNLLAGSPRAHGAKLTNNIADGYNPFGASDYYISSYRGWLRIPADGEYRFCTASNEASFSFLNGKDLVHWPGRHTVERGLRGEKNAKVSLTAGLHFVEYYQEETTLDQMAFLGWRKSGDEGPFEPIPDAQWVQPHPGEVVDYRSPNGPLLAFQPVIRDSLWPMQRSEGQYTRVECALVPGVTVPESQTRSWDFGDGQSATGRTAEHVYLTLGNATITLRAAGQEVRYPLDVFEIEHVTSQFREGTPKAYAALVRSYAADRLSEAALRELAHLYLEAEDPKLAATTGTLWIQRFPNAAALDLARMRRLVADATLQSGDGNLDATIANYQAALVPELPAAERLELLARLVRLVGQERQQPQKGIALLAGIEQIARSNRLDDTGRRRLQQALIAVGDLHWEQKQLAEAMVLYRRAESMRGSPIPPQVRAARLGAYPNSLREYAESGNTGAALDLVDQWEEMFPTDKPSGQSTFWRGKLLLQRGQLNEAIRRLNRAVIAGEGAAFETEARWLLGLAREQLGQGDQARREWAALVRLGIVDEFVEKAQAKLQPTPANPRSKPEAP</sequence>
<dbReference type="Proteomes" id="UP000464378">
    <property type="component" value="Chromosome"/>
</dbReference>
<dbReference type="InterPro" id="IPR013783">
    <property type="entry name" value="Ig-like_fold"/>
</dbReference>
<dbReference type="Gene3D" id="2.60.40.10">
    <property type="entry name" value="Immunoglobulins"/>
    <property type="match status" value="1"/>
</dbReference>
<dbReference type="PROSITE" id="PS50093">
    <property type="entry name" value="PKD"/>
    <property type="match status" value="1"/>
</dbReference>
<dbReference type="PROSITE" id="PS51820">
    <property type="entry name" value="PA14"/>
    <property type="match status" value="1"/>
</dbReference>
<keyword evidence="5" id="KW-1185">Reference proteome</keyword>
<dbReference type="EMBL" id="LR593887">
    <property type="protein sequence ID" value="VTS01763.1"/>
    <property type="molecule type" value="Genomic_DNA"/>
</dbReference>
<dbReference type="CDD" id="cd00146">
    <property type="entry name" value="PKD"/>
    <property type="match status" value="1"/>
</dbReference>
<dbReference type="InterPro" id="IPR011990">
    <property type="entry name" value="TPR-like_helical_dom_sf"/>
</dbReference>
<dbReference type="SUPFAM" id="SSF49299">
    <property type="entry name" value="PKD domain"/>
    <property type="match status" value="1"/>
</dbReference>
<feature type="chain" id="PRO_5036172757" evidence="1">
    <location>
        <begin position="24"/>
        <end position="727"/>
    </location>
</feature>
<gene>
    <name evidence="4" type="ORF">GMBLW1_14020</name>
</gene>
<dbReference type="SUPFAM" id="SSF48452">
    <property type="entry name" value="TPR-like"/>
    <property type="match status" value="1"/>
</dbReference>
<dbReference type="RefSeq" id="WP_162657724.1">
    <property type="nucleotide sequence ID" value="NZ_LR593887.1"/>
</dbReference>
<accession>A0A6C2YLV2</accession>
<evidence type="ECO:0000313" key="4">
    <source>
        <dbReference type="EMBL" id="VIP02558.1"/>
    </source>
</evidence>
<evidence type="ECO:0000259" key="2">
    <source>
        <dbReference type="PROSITE" id="PS50093"/>
    </source>
</evidence>
<feature type="domain" description="PKD" evidence="2">
    <location>
        <begin position="358"/>
        <end position="388"/>
    </location>
</feature>
<keyword evidence="1" id="KW-0732">Signal</keyword>
<dbReference type="EMBL" id="LR586016">
    <property type="protein sequence ID" value="VIP02558.1"/>
    <property type="molecule type" value="Genomic_DNA"/>
</dbReference>
<evidence type="ECO:0000256" key="1">
    <source>
        <dbReference type="SAM" id="SignalP"/>
    </source>
</evidence>
<proteinExistence type="predicted"/>
<dbReference type="Pfam" id="PF00801">
    <property type="entry name" value="PKD"/>
    <property type="match status" value="1"/>
</dbReference>
<dbReference type="InterPro" id="IPR000601">
    <property type="entry name" value="PKD_dom"/>
</dbReference>
<name>A0A6C2YLV2_9BACT</name>
<protein>
    <submittedName>
        <fullName evidence="4">Membrane protein: Marine sediment metagenome DNA, contig: S03H2_L01355</fullName>
    </submittedName>
</protein>
<feature type="signal peptide" evidence="1">
    <location>
        <begin position="1"/>
        <end position="23"/>
    </location>
</feature>
<dbReference type="KEGG" id="tim:GMBLW1_14020"/>
<dbReference type="InterPro" id="IPR035986">
    <property type="entry name" value="PKD_dom_sf"/>
</dbReference>
<dbReference type="InParanoid" id="A0A6C2YLV2"/>
<feature type="domain" description="PA14" evidence="3">
    <location>
        <begin position="137"/>
        <end position="297"/>
    </location>
</feature>
<dbReference type="AlphaFoldDB" id="A0A6C2YLV2"/>
<evidence type="ECO:0000313" key="5">
    <source>
        <dbReference type="Proteomes" id="UP000464378"/>
    </source>
</evidence>
<dbReference type="InterPro" id="IPR037524">
    <property type="entry name" value="PA14/GLEYA"/>
</dbReference>
<dbReference type="Gene3D" id="1.25.40.10">
    <property type="entry name" value="Tetratricopeptide repeat domain"/>
    <property type="match status" value="1"/>
</dbReference>
<evidence type="ECO:0000259" key="3">
    <source>
        <dbReference type="PROSITE" id="PS51820"/>
    </source>
</evidence>